<name>A0AAC8YI58_9ACTN</name>
<reference evidence="6 8" key="2">
    <citation type="submission" date="2016-02" db="EMBL/GenBank/DDBJ databases">
        <title>Complete Genome Sequence of Propionibacterium acidipropionici ATCC 55737.</title>
        <authorList>
            <person name="Luna Flores C.H."/>
            <person name="Nielsen L.K."/>
            <person name="Marcellin E."/>
        </authorList>
    </citation>
    <scope>NUCLEOTIDE SEQUENCE [LARGE SCALE GENOMIC DNA]</scope>
    <source>
        <strain evidence="6 8">ATCC 55737</strain>
    </source>
</reference>
<keyword evidence="9" id="KW-1185">Reference proteome</keyword>
<dbReference type="EMBL" id="CP015970">
    <property type="protein sequence ID" value="AOZ47986.1"/>
    <property type="molecule type" value="Genomic_DNA"/>
</dbReference>
<protein>
    <submittedName>
        <fullName evidence="6">TetR family transcriptional regulator</fullName>
    </submittedName>
</protein>
<evidence type="ECO:0000256" key="3">
    <source>
        <dbReference type="ARBA" id="ARBA00023163"/>
    </source>
</evidence>
<dbReference type="Pfam" id="PF16914">
    <property type="entry name" value="TetR_C_12"/>
    <property type="match status" value="1"/>
</dbReference>
<dbReference type="SUPFAM" id="SSF48498">
    <property type="entry name" value="Tetracyclin repressor-like, C-terminal domain"/>
    <property type="match status" value="1"/>
</dbReference>
<evidence type="ECO:0000313" key="7">
    <source>
        <dbReference type="EMBL" id="AOZ47986.1"/>
    </source>
</evidence>
<evidence type="ECO:0000313" key="6">
    <source>
        <dbReference type="EMBL" id="AMS06542.1"/>
    </source>
</evidence>
<dbReference type="RefSeq" id="WP_062820365.1">
    <property type="nucleotide sequence ID" value="NZ_CP014352.1"/>
</dbReference>
<dbReference type="Pfam" id="PF00440">
    <property type="entry name" value="TetR_N"/>
    <property type="match status" value="1"/>
</dbReference>
<evidence type="ECO:0000313" key="9">
    <source>
        <dbReference type="Proteomes" id="UP000178666"/>
    </source>
</evidence>
<accession>A0AAC8YI58</accession>
<dbReference type="Gene3D" id="1.10.357.10">
    <property type="entry name" value="Tetracycline Repressor, domain 2"/>
    <property type="match status" value="1"/>
</dbReference>
<proteinExistence type="predicted"/>
<feature type="domain" description="HTH tetR-type" evidence="5">
    <location>
        <begin position="1"/>
        <end position="50"/>
    </location>
</feature>
<evidence type="ECO:0000256" key="2">
    <source>
        <dbReference type="ARBA" id="ARBA00023125"/>
    </source>
</evidence>
<organism evidence="6 8">
    <name type="scientific">Acidipropionibacterium acidipropionici</name>
    <dbReference type="NCBI Taxonomy" id="1748"/>
    <lineage>
        <taxon>Bacteria</taxon>
        <taxon>Bacillati</taxon>
        <taxon>Actinomycetota</taxon>
        <taxon>Actinomycetes</taxon>
        <taxon>Propionibacteriales</taxon>
        <taxon>Propionibacteriaceae</taxon>
        <taxon>Acidipropionibacterium</taxon>
    </lineage>
</organism>
<dbReference type="AlphaFoldDB" id="A0AAC8YI58"/>
<keyword evidence="3" id="KW-0804">Transcription</keyword>
<evidence type="ECO:0000259" key="5">
    <source>
        <dbReference type="PROSITE" id="PS50977"/>
    </source>
</evidence>
<dbReference type="InterPro" id="IPR001647">
    <property type="entry name" value="HTH_TetR"/>
</dbReference>
<dbReference type="InterPro" id="IPR036271">
    <property type="entry name" value="Tet_transcr_reg_TetR-rel_C_sf"/>
</dbReference>
<evidence type="ECO:0000256" key="1">
    <source>
        <dbReference type="ARBA" id="ARBA00023015"/>
    </source>
</evidence>
<dbReference type="Proteomes" id="UP000178666">
    <property type="component" value="Chromosome"/>
</dbReference>
<keyword evidence="2 4" id="KW-0238">DNA-binding</keyword>
<dbReference type="EMBL" id="CP014352">
    <property type="protein sequence ID" value="AMS06542.1"/>
    <property type="molecule type" value="Genomic_DNA"/>
</dbReference>
<sequence length="171" mass="17971">MALFEERSFGDVTVKEIAAAARVFPNQITHHFGSKDALYVGSAFGLLLRQSERLREAGHGAATPGNLGRTLASTAMSMTSLSVVVGAMAVARANPSVQPAVDAGLTVLFRQSSGYLRTVLRDRGWKAGLGVDRSVRIFWSAVFGSVLTSRASFDRGMSAADLAAALPIAGT</sequence>
<evidence type="ECO:0000256" key="4">
    <source>
        <dbReference type="PROSITE-ProRule" id="PRU00335"/>
    </source>
</evidence>
<reference evidence="7 9" key="1">
    <citation type="journal article" date="2016" name="Plant Dis.">
        <title>Improved production of propionic acid using genome shuffling.</title>
        <authorList>
            <person name="Luna-Flores C.H."/>
            <person name="Palfreyman R.W."/>
            <person name="Kromer J.O."/>
            <person name="Nielsen L.K."/>
            <person name="Marcellin E."/>
        </authorList>
    </citation>
    <scope>NUCLEOTIDE SEQUENCE [LARGE SCALE GENOMIC DNA]</scope>
    <source>
        <strain evidence="7 9">F3E8</strain>
    </source>
</reference>
<dbReference type="GO" id="GO:0003677">
    <property type="term" value="F:DNA binding"/>
    <property type="evidence" value="ECO:0007669"/>
    <property type="project" value="UniProtKB-UniRule"/>
</dbReference>
<dbReference type="PROSITE" id="PS50977">
    <property type="entry name" value="HTH_TETR_2"/>
    <property type="match status" value="1"/>
</dbReference>
<dbReference type="InterPro" id="IPR011075">
    <property type="entry name" value="TetR_C"/>
</dbReference>
<keyword evidence="1" id="KW-0805">Transcription regulation</keyword>
<dbReference type="SUPFAM" id="SSF46689">
    <property type="entry name" value="Homeodomain-like"/>
    <property type="match status" value="1"/>
</dbReference>
<dbReference type="Proteomes" id="UP000075221">
    <property type="component" value="Chromosome"/>
</dbReference>
<dbReference type="InterPro" id="IPR009057">
    <property type="entry name" value="Homeodomain-like_sf"/>
</dbReference>
<feature type="DNA-binding region" description="H-T-H motif" evidence="4">
    <location>
        <begin position="13"/>
        <end position="32"/>
    </location>
</feature>
<gene>
    <name evidence="7" type="ORF">A8L58_16345</name>
    <name evidence="6" type="ORF">AXH35_14890</name>
</gene>
<evidence type="ECO:0000313" key="8">
    <source>
        <dbReference type="Proteomes" id="UP000075221"/>
    </source>
</evidence>